<reference evidence="2 3" key="1">
    <citation type="submission" date="2013-07" db="EMBL/GenBank/DDBJ databases">
        <title>Sulfurimonas hongkongensis AST-10 Genome Sequencing.</title>
        <authorList>
            <person name="Cai L."/>
            <person name="Zhang T."/>
        </authorList>
    </citation>
    <scope>NUCLEOTIDE SEQUENCE [LARGE SCALE GENOMIC DNA]</scope>
    <source>
        <strain evidence="2 3">AST-10</strain>
    </source>
</reference>
<dbReference type="InterPro" id="IPR002481">
    <property type="entry name" value="FUR"/>
</dbReference>
<dbReference type="GO" id="GO:1900376">
    <property type="term" value="P:regulation of secondary metabolite biosynthetic process"/>
    <property type="evidence" value="ECO:0007669"/>
    <property type="project" value="TreeGrafter"/>
</dbReference>
<dbReference type="Gene3D" id="1.10.10.10">
    <property type="entry name" value="Winged helix-like DNA-binding domain superfamily/Winged helix DNA-binding domain"/>
    <property type="match status" value="1"/>
</dbReference>
<dbReference type="EMBL" id="AUPZ01000013">
    <property type="protein sequence ID" value="EQB35361.1"/>
    <property type="molecule type" value="Genomic_DNA"/>
</dbReference>
<dbReference type="OrthoDB" id="9801127at2"/>
<keyword evidence="1" id="KW-0479">Metal-binding</keyword>
<comment type="caution">
    <text evidence="2">The sequence shown here is derived from an EMBL/GenBank/DDBJ whole genome shotgun (WGS) entry which is preliminary data.</text>
</comment>
<dbReference type="GO" id="GO:0000976">
    <property type="term" value="F:transcription cis-regulatory region binding"/>
    <property type="evidence" value="ECO:0007669"/>
    <property type="project" value="TreeGrafter"/>
</dbReference>
<dbReference type="STRING" id="1172190.M947_08750"/>
<dbReference type="GO" id="GO:0045892">
    <property type="term" value="P:negative regulation of DNA-templated transcription"/>
    <property type="evidence" value="ECO:0007669"/>
    <property type="project" value="TreeGrafter"/>
</dbReference>
<proteinExistence type="predicted"/>
<dbReference type="SUPFAM" id="SSF46785">
    <property type="entry name" value="Winged helix' DNA-binding domain"/>
    <property type="match status" value="1"/>
</dbReference>
<dbReference type="Proteomes" id="UP000015520">
    <property type="component" value="Unassembled WGS sequence"/>
</dbReference>
<evidence type="ECO:0000256" key="1">
    <source>
        <dbReference type="PIRSR" id="PIRSR602481-1"/>
    </source>
</evidence>
<feature type="binding site" evidence="1">
    <location>
        <position position="95"/>
    </location>
    <ligand>
        <name>Zn(2+)</name>
        <dbReference type="ChEBI" id="CHEBI:29105"/>
    </ligand>
</feature>
<dbReference type="PATRIC" id="fig|1172190.3.peg.1684"/>
<gene>
    <name evidence="2" type="ORF">M947_08750</name>
</gene>
<dbReference type="Pfam" id="PF01475">
    <property type="entry name" value="FUR"/>
    <property type="match status" value="1"/>
</dbReference>
<dbReference type="RefSeq" id="WP_021287998.1">
    <property type="nucleotide sequence ID" value="NZ_AUPZ01000013.1"/>
</dbReference>
<evidence type="ECO:0000313" key="3">
    <source>
        <dbReference type="Proteomes" id="UP000015520"/>
    </source>
</evidence>
<dbReference type="PANTHER" id="PTHR33202:SF7">
    <property type="entry name" value="FERRIC UPTAKE REGULATION PROTEIN"/>
    <property type="match status" value="1"/>
</dbReference>
<name>T0JBB4_9BACT</name>
<dbReference type="PANTHER" id="PTHR33202">
    <property type="entry name" value="ZINC UPTAKE REGULATION PROTEIN"/>
    <property type="match status" value="1"/>
</dbReference>
<accession>T0JBB4</accession>
<dbReference type="InterPro" id="IPR036388">
    <property type="entry name" value="WH-like_DNA-bd_sf"/>
</dbReference>
<dbReference type="GO" id="GO:0003700">
    <property type="term" value="F:DNA-binding transcription factor activity"/>
    <property type="evidence" value="ECO:0007669"/>
    <property type="project" value="InterPro"/>
</dbReference>
<dbReference type="GO" id="GO:0008270">
    <property type="term" value="F:zinc ion binding"/>
    <property type="evidence" value="ECO:0007669"/>
    <property type="project" value="TreeGrafter"/>
</dbReference>
<evidence type="ECO:0008006" key="4">
    <source>
        <dbReference type="Google" id="ProtNLM"/>
    </source>
</evidence>
<keyword evidence="1" id="KW-0862">Zinc</keyword>
<dbReference type="InterPro" id="IPR036390">
    <property type="entry name" value="WH_DNA-bd_sf"/>
</dbReference>
<evidence type="ECO:0000313" key="2">
    <source>
        <dbReference type="EMBL" id="EQB35361.1"/>
    </source>
</evidence>
<sequence>MSLEKLNECIQIRRANNSRAREAIYNVLMQSDECLNICDIIKGLSDTYPKKISLNTLYRHLNFFIECKLIVVIQNDFKRAYYALREDSLMVFCICTKCTNVSKLDLVDFIDLDITEDVEFITIHKKCNKCTN</sequence>
<dbReference type="AlphaFoldDB" id="T0JBB4"/>
<protein>
    <recommendedName>
        <fullName evidence="4">Fur family transcriptional regulator</fullName>
    </recommendedName>
</protein>
<comment type="cofactor">
    <cofactor evidence="1">
        <name>Zn(2+)</name>
        <dbReference type="ChEBI" id="CHEBI:29105"/>
    </cofactor>
    <text evidence="1">Binds 1 zinc ion per subunit.</text>
</comment>
<organism evidence="2 3">
    <name type="scientific">Sulfurimonas hongkongensis</name>
    <dbReference type="NCBI Taxonomy" id="1172190"/>
    <lineage>
        <taxon>Bacteria</taxon>
        <taxon>Pseudomonadati</taxon>
        <taxon>Campylobacterota</taxon>
        <taxon>Epsilonproteobacteria</taxon>
        <taxon>Campylobacterales</taxon>
        <taxon>Sulfurimonadaceae</taxon>
        <taxon>Sulfurimonas</taxon>
    </lineage>
</organism>
<feature type="binding site" evidence="1">
    <location>
        <position position="98"/>
    </location>
    <ligand>
        <name>Zn(2+)</name>
        <dbReference type="ChEBI" id="CHEBI:29105"/>
    </ligand>
</feature>
<keyword evidence="3" id="KW-1185">Reference proteome</keyword>